<proteinExistence type="predicted"/>
<dbReference type="Gene3D" id="3.40.630.30">
    <property type="match status" value="1"/>
</dbReference>
<accession>A0ABU9F6Y5</accession>
<dbReference type="InterPro" id="IPR016181">
    <property type="entry name" value="Acyl_CoA_acyltransferase"/>
</dbReference>
<name>A0ABU9F6Y5_9ENTR</name>
<comment type="caution">
    <text evidence="2">The sequence shown here is derived from an EMBL/GenBank/DDBJ whole genome shotgun (WGS) entry which is preliminary data.</text>
</comment>
<keyword evidence="2" id="KW-0808">Transferase</keyword>
<dbReference type="EC" id="2.3.1.-" evidence="2"/>
<reference evidence="2 3" key="1">
    <citation type="submission" date="2024-04" db="EMBL/GenBank/DDBJ databases">
        <title>Two novel Raoultella species associated with bleeding cankers of broadleaf hosts, Raoultella scottia sp. nov. and Raoultella lignicola sp. nov.</title>
        <authorList>
            <person name="Brady C.L."/>
        </authorList>
    </citation>
    <scope>NUCLEOTIDE SEQUENCE [LARGE SCALE GENOMIC DNA]</scope>
    <source>
        <strain evidence="2 3">TW_WC1a.1</strain>
    </source>
</reference>
<dbReference type="InterPro" id="IPR000182">
    <property type="entry name" value="GNAT_dom"/>
</dbReference>
<organism evidence="2 3">
    <name type="scientific">Raoultella lignicola</name>
    <dbReference type="NCBI Taxonomy" id="3040939"/>
    <lineage>
        <taxon>Bacteria</taxon>
        <taxon>Pseudomonadati</taxon>
        <taxon>Pseudomonadota</taxon>
        <taxon>Gammaproteobacteria</taxon>
        <taxon>Enterobacterales</taxon>
        <taxon>Enterobacteriaceae</taxon>
        <taxon>Klebsiella/Raoultella group</taxon>
        <taxon>Raoultella</taxon>
    </lineage>
</organism>
<dbReference type="CDD" id="cd04301">
    <property type="entry name" value="NAT_SF"/>
    <property type="match status" value="1"/>
</dbReference>
<dbReference type="Proteomes" id="UP001312893">
    <property type="component" value="Unassembled WGS sequence"/>
</dbReference>
<sequence length="146" mass="16367">MGIQFRLAQSSDVEAIFDVRTSVTENHLSRKEMQQMGITEATIAAMIAQGPCAWVAVDNGKIVEFSMILTDECCLFSAFVVPAYENKGIGRGLVSAAETEMFKHHQIAWLETAKNSRAVQFYRHLGWGNETDIDDADVRLEKRKII</sequence>
<evidence type="ECO:0000313" key="2">
    <source>
        <dbReference type="EMBL" id="MEL0552154.1"/>
    </source>
</evidence>
<evidence type="ECO:0000313" key="3">
    <source>
        <dbReference type="Proteomes" id="UP001312893"/>
    </source>
</evidence>
<evidence type="ECO:0000259" key="1">
    <source>
        <dbReference type="PROSITE" id="PS51186"/>
    </source>
</evidence>
<feature type="domain" description="N-acetyltransferase" evidence="1">
    <location>
        <begin position="3"/>
        <end position="145"/>
    </location>
</feature>
<protein>
    <submittedName>
        <fullName evidence="2">GNAT family N-acetyltransferase</fullName>
        <ecNumber evidence="2">2.3.1.-</ecNumber>
    </submittedName>
</protein>
<gene>
    <name evidence="2" type="ORF">QFI96_010635</name>
</gene>
<dbReference type="EMBL" id="JARXNK020000102">
    <property type="protein sequence ID" value="MEL0552154.1"/>
    <property type="molecule type" value="Genomic_DNA"/>
</dbReference>
<keyword evidence="2" id="KW-0012">Acyltransferase</keyword>
<dbReference type="GO" id="GO:0016746">
    <property type="term" value="F:acyltransferase activity"/>
    <property type="evidence" value="ECO:0007669"/>
    <property type="project" value="UniProtKB-KW"/>
</dbReference>
<keyword evidence="3" id="KW-1185">Reference proteome</keyword>
<dbReference type="SUPFAM" id="SSF55729">
    <property type="entry name" value="Acyl-CoA N-acyltransferases (Nat)"/>
    <property type="match status" value="1"/>
</dbReference>
<dbReference type="PROSITE" id="PS51186">
    <property type="entry name" value="GNAT"/>
    <property type="match status" value="1"/>
</dbReference>
<dbReference type="Pfam" id="PF00583">
    <property type="entry name" value="Acetyltransf_1"/>
    <property type="match status" value="1"/>
</dbReference>
<dbReference type="RefSeq" id="WP_331851079.1">
    <property type="nucleotide sequence ID" value="NZ_JARXNK020000102.1"/>
</dbReference>